<dbReference type="PANTHER" id="PTHR10762:SF1">
    <property type="entry name" value="2-(3-AMINO-3-CARBOXYPROPYL)HISTIDINE SYNTHASE SUBUNIT 1"/>
    <property type="match status" value="1"/>
</dbReference>
<dbReference type="OMA" id="PGQVLGC"/>
<gene>
    <name evidence="17" type="primary">LOC110976648</name>
</gene>
<sequence length="459" mass="51102">MAEKTVVISAKSSQPKRIVGRKGLRVAHQIPDEILNNQDLKNAIEQLPSNYNFEIPKTVWRIRSTGAKRVALQFPEGLLMFACTLADIVERFTDADTLIMGDVTYGACCVDDYTAKALGADLMVHYGHSCLVPISMTEGINMLYVFVDIRIDTAHFVDTVRHNFNPGTSIALVSTIQFVAALQSAYEQLSEDYRLQIPQCKPLSPGEILGCTAPRLGNVDNIIYLGDGRFHLEAVMIANPGIQAYRYDPYSKLFSKEYYEVKRMHELRQEAIRQACMAERFGLILGTLGRQGSPKVLEQLQARLKAVGKDYVLVLLSEIFPDKLKLLPDVDAWIQVACPRLSIDWGYAFEKPLLSPYEASVVLQSIEWQSTYPMDFYSNTSLGPWTVNNEANLPPRPTRKSGPRKAGRHIQVTLDVERLGEMKLAQEGKDEKASGSSDASNKACDACEHCSCQDGSPAT</sequence>
<dbReference type="FunFam" id="3.40.50.11850:FF:000001">
    <property type="entry name" value="2-(3-amino-3-carboxypropyl)histidine synthase subunit 1"/>
    <property type="match status" value="1"/>
</dbReference>
<keyword evidence="7" id="KW-0949">S-adenosyl-L-methionine</keyword>
<dbReference type="GeneID" id="110976648"/>
<dbReference type="RefSeq" id="XP_022085802.1">
    <property type="nucleotide sequence ID" value="XM_022230110.1"/>
</dbReference>
<dbReference type="OrthoDB" id="1649088at2759"/>
<evidence type="ECO:0000256" key="8">
    <source>
        <dbReference type="ARBA" id="ARBA00022723"/>
    </source>
</evidence>
<dbReference type="InterPro" id="IPR016435">
    <property type="entry name" value="DPH1/DPH2"/>
</dbReference>
<evidence type="ECO:0000256" key="9">
    <source>
        <dbReference type="ARBA" id="ARBA00023004"/>
    </source>
</evidence>
<dbReference type="Gene3D" id="3.40.50.11840">
    <property type="entry name" value="Diphthamide synthesis DPH1/DPH2 domain 1"/>
    <property type="match status" value="1"/>
</dbReference>
<evidence type="ECO:0000256" key="1">
    <source>
        <dbReference type="ARBA" id="ARBA00001966"/>
    </source>
</evidence>
<evidence type="ECO:0000256" key="11">
    <source>
        <dbReference type="ARBA" id="ARBA00031690"/>
    </source>
</evidence>
<dbReference type="Gene3D" id="3.40.50.11860">
    <property type="entry name" value="Diphthamide synthesis DPH1/DPH2 domain 3"/>
    <property type="match status" value="1"/>
</dbReference>
<accession>A0A8B7XZW4</accession>
<evidence type="ECO:0000256" key="4">
    <source>
        <dbReference type="ARBA" id="ARBA00012221"/>
    </source>
</evidence>
<dbReference type="SFLD" id="SFLDS00032">
    <property type="entry name" value="Radical_SAM_3-amino-3-carboxyp"/>
    <property type="match status" value="1"/>
</dbReference>
<keyword evidence="10" id="KW-0411">Iron-sulfur</keyword>
<evidence type="ECO:0000256" key="2">
    <source>
        <dbReference type="ARBA" id="ARBA00005156"/>
    </source>
</evidence>
<dbReference type="EC" id="2.5.1.108" evidence="4"/>
<dbReference type="GO" id="GO:0051536">
    <property type="term" value="F:iron-sulfur cluster binding"/>
    <property type="evidence" value="ECO:0007669"/>
    <property type="project" value="UniProtKB-KW"/>
</dbReference>
<evidence type="ECO:0000256" key="5">
    <source>
        <dbReference type="ARBA" id="ARBA00021915"/>
    </source>
</evidence>
<evidence type="ECO:0000313" key="16">
    <source>
        <dbReference type="Proteomes" id="UP000694845"/>
    </source>
</evidence>
<dbReference type="FunFam" id="3.40.50.11860:FF:000002">
    <property type="entry name" value="2-(3-amino-3-carboxypropyl)histidine synthase subunit 1"/>
    <property type="match status" value="1"/>
</dbReference>
<evidence type="ECO:0000256" key="6">
    <source>
        <dbReference type="ARBA" id="ARBA00022679"/>
    </source>
</evidence>
<comment type="catalytic activity">
    <reaction evidence="14">
        <text>L-histidyl-[translation elongation factor 2] + S-adenosyl-L-methionine = 2-[(3S)-amino-3-carboxypropyl]-L-histidyl-[translation elongation factor 2] + S-methyl-5'-thioadenosine + H(+)</text>
        <dbReference type="Rhea" id="RHEA:36783"/>
        <dbReference type="Rhea" id="RHEA-COMP:9748"/>
        <dbReference type="Rhea" id="RHEA-COMP:9749"/>
        <dbReference type="ChEBI" id="CHEBI:15378"/>
        <dbReference type="ChEBI" id="CHEBI:17509"/>
        <dbReference type="ChEBI" id="CHEBI:29979"/>
        <dbReference type="ChEBI" id="CHEBI:59789"/>
        <dbReference type="ChEBI" id="CHEBI:73995"/>
        <dbReference type="EC" id="2.5.1.108"/>
    </reaction>
</comment>
<keyword evidence="9" id="KW-0408">Iron</keyword>
<proteinExistence type="inferred from homology"/>
<dbReference type="Gene3D" id="3.40.50.11850">
    <property type="entry name" value="Diphthamide synthesis DPH1/DPH2 domain 2"/>
    <property type="match status" value="1"/>
</dbReference>
<comment type="similarity">
    <text evidence="3">Belongs to the DPH1/DPH2 family. DPH1 subfamily.</text>
</comment>
<dbReference type="KEGG" id="aplc:110976648"/>
<keyword evidence="6" id="KW-0808">Transferase</keyword>
<dbReference type="AlphaFoldDB" id="A0A8B7XZW4"/>
<keyword evidence="8" id="KW-0479">Metal-binding</keyword>
<name>A0A8B7XZW4_ACAPL</name>
<feature type="region of interest" description="Disordered" evidence="15">
    <location>
        <begin position="422"/>
        <end position="443"/>
    </location>
</feature>
<keyword evidence="16" id="KW-1185">Reference proteome</keyword>
<feature type="region of interest" description="Disordered" evidence="15">
    <location>
        <begin position="387"/>
        <end position="408"/>
    </location>
</feature>
<dbReference type="UniPathway" id="UPA00559"/>
<evidence type="ECO:0000256" key="15">
    <source>
        <dbReference type="SAM" id="MobiDB-lite"/>
    </source>
</evidence>
<evidence type="ECO:0000256" key="12">
    <source>
        <dbReference type="ARBA" id="ARBA00032574"/>
    </source>
</evidence>
<evidence type="ECO:0000256" key="10">
    <source>
        <dbReference type="ARBA" id="ARBA00023014"/>
    </source>
</evidence>
<protein>
    <recommendedName>
        <fullName evidence="5">2-(3-amino-3-carboxypropyl)histidine synthase subunit 1</fullName>
        <ecNumber evidence="4">2.5.1.108</ecNumber>
    </recommendedName>
    <alternativeName>
        <fullName evidence="12">Diphthamide biosynthesis protein 1</fullName>
    </alternativeName>
    <alternativeName>
        <fullName evidence="13">Diphtheria toxin resistance protein 1</fullName>
    </alternativeName>
    <alternativeName>
        <fullName evidence="11">S-adenosyl-L-methionine:L-histidine 3-amino-3-carboxypropyltransferase 1</fullName>
    </alternativeName>
</protein>
<comment type="cofactor">
    <cofactor evidence="1">
        <name>[4Fe-4S] cluster</name>
        <dbReference type="ChEBI" id="CHEBI:49883"/>
    </cofactor>
</comment>
<dbReference type="GO" id="GO:0017183">
    <property type="term" value="P:protein histidyl modification to diphthamide"/>
    <property type="evidence" value="ECO:0007669"/>
    <property type="project" value="UniProtKB-UniPathway"/>
</dbReference>
<dbReference type="PANTHER" id="PTHR10762">
    <property type="entry name" value="DIPHTHAMIDE BIOSYNTHESIS PROTEIN"/>
    <property type="match status" value="1"/>
</dbReference>
<organism evidence="16 17">
    <name type="scientific">Acanthaster planci</name>
    <name type="common">Crown-of-thorns starfish</name>
    <dbReference type="NCBI Taxonomy" id="133434"/>
    <lineage>
        <taxon>Eukaryota</taxon>
        <taxon>Metazoa</taxon>
        <taxon>Echinodermata</taxon>
        <taxon>Eleutherozoa</taxon>
        <taxon>Asterozoa</taxon>
        <taxon>Asteroidea</taxon>
        <taxon>Valvatacea</taxon>
        <taxon>Valvatida</taxon>
        <taxon>Acanthasteridae</taxon>
        <taxon>Acanthaster</taxon>
    </lineage>
</organism>
<evidence type="ECO:0000256" key="14">
    <source>
        <dbReference type="ARBA" id="ARBA00048403"/>
    </source>
</evidence>
<dbReference type="NCBIfam" id="TIGR00322">
    <property type="entry name" value="diphth2_R"/>
    <property type="match status" value="1"/>
</dbReference>
<feature type="compositionally biased region" description="Basic and acidic residues" evidence="15">
    <location>
        <begin position="422"/>
        <end position="433"/>
    </location>
</feature>
<dbReference type="FunFam" id="3.40.50.11840:FF:000001">
    <property type="entry name" value="2-(3-amino-3-carboxypropyl)histidine synthase subunit 1"/>
    <property type="match status" value="1"/>
</dbReference>
<feature type="compositionally biased region" description="Basic residues" evidence="15">
    <location>
        <begin position="397"/>
        <end position="408"/>
    </location>
</feature>
<evidence type="ECO:0000313" key="17">
    <source>
        <dbReference type="RefSeq" id="XP_022085802.1"/>
    </source>
</evidence>
<dbReference type="GO" id="GO:0046872">
    <property type="term" value="F:metal ion binding"/>
    <property type="evidence" value="ECO:0007669"/>
    <property type="project" value="UniProtKB-KW"/>
</dbReference>
<dbReference type="GO" id="GO:0090560">
    <property type="term" value="F:2-(3-amino-3-carboxypropyl)histidine synthase activity"/>
    <property type="evidence" value="ECO:0007669"/>
    <property type="project" value="UniProtKB-EC"/>
</dbReference>
<dbReference type="InterPro" id="IPR042264">
    <property type="entry name" value="DPH1/DPH2_2"/>
</dbReference>
<dbReference type="InterPro" id="IPR042265">
    <property type="entry name" value="DPH1/DPH2_3"/>
</dbReference>
<dbReference type="CTD" id="1801"/>
<reference evidence="17" key="1">
    <citation type="submission" date="2025-08" db="UniProtKB">
        <authorList>
            <consortium name="RefSeq"/>
        </authorList>
    </citation>
    <scope>IDENTIFICATION</scope>
</reference>
<evidence type="ECO:0000256" key="3">
    <source>
        <dbReference type="ARBA" id="ARBA00010173"/>
    </source>
</evidence>
<evidence type="ECO:0000256" key="7">
    <source>
        <dbReference type="ARBA" id="ARBA00022691"/>
    </source>
</evidence>
<dbReference type="Proteomes" id="UP000694845">
    <property type="component" value="Unplaced"/>
</dbReference>
<evidence type="ECO:0000256" key="13">
    <source>
        <dbReference type="ARBA" id="ARBA00032789"/>
    </source>
</evidence>
<dbReference type="InterPro" id="IPR042263">
    <property type="entry name" value="DPH1/DPH2_1"/>
</dbReference>
<comment type="pathway">
    <text evidence="2">Protein modification; peptidyl-diphthamide biosynthesis.</text>
</comment>
<dbReference type="Pfam" id="PF01866">
    <property type="entry name" value="Diphthamide_syn"/>
    <property type="match status" value="1"/>
</dbReference>